<name>A0A061QRP8_9CHLO</name>
<feature type="active site" description="Proton donor" evidence="3">
    <location>
        <position position="139"/>
    </location>
</feature>
<dbReference type="EC" id="3.1.4.-" evidence="6"/>
<evidence type="ECO:0000313" key="9">
    <source>
        <dbReference type="EMBL" id="JAC63655.1"/>
    </source>
</evidence>
<dbReference type="InterPro" id="IPR023174">
    <property type="entry name" value="PDEase_CS"/>
</dbReference>
<comment type="similarity">
    <text evidence="6">Belongs to the cyclic nucleotide phosphodiesterase family.</text>
</comment>
<feature type="binding site" evidence="5">
    <location>
        <position position="285"/>
    </location>
    <ligand>
        <name>Zn(2+)</name>
        <dbReference type="ChEBI" id="CHEBI:29105"/>
        <label>1</label>
    </ligand>
</feature>
<reference evidence="8" key="1">
    <citation type="submission" date="2014-05" db="EMBL/GenBank/DDBJ databases">
        <title>The transcriptome of the halophilic microalga Tetraselmis sp. GSL018 isolated from the Great Salt Lake, Utah.</title>
        <authorList>
            <person name="Jinkerson R.E."/>
            <person name="D'Adamo S."/>
            <person name="Posewitz M.C."/>
        </authorList>
    </citation>
    <scope>NUCLEOTIDE SEQUENCE</scope>
    <source>
        <strain evidence="8">GSL018</strain>
    </source>
</reference>
<evidence type="ECO:0000256" key="5">
    <source>
        <dbReference type="PIRSR" id="PIRSR623088-3"/>
    </source>
</evidence>
<dbReference type="InterPro" id="IPR023088">
    <property type="entry name" value="PDEase"/>
</dbReference>
<feature type="binding site" evidence="5">
    <location>
        <position position="182"/>
    </location>
    <ligand>
        <name>Zn(2+)</name>
        <dbReference type="ChEBI" id="CHEBI:29105"/>
        <label>1</label>
    </ligand>
</feature>
<dbReference type="SUPFAM" id="SSF109604">
    <property type="entry name" value="HD-domain/PDEase-like"/>
    <property type="match status" value="1"/>
</dbReference>
<dbReference type="InterPro" id="IPR003607">
    <property type="entry name" value="HD/PDEase_dom"/>
</dbReference>
<feature type="binding site" evidence="5">
    <location>
        <position position="143"/>
    </location>
    <ligand>
        <name>Zn(2+)</name>
        <dbReference type="ChEBI" id="CHEBI:29105"/>
        <label>1</label>
    </ligand>
</feature>
<evidence type="ECO:0000313" key="8">
    <source>
        <dbReference type="EMBL" id="JAC61031.1"/>
    </source>
</evidence>
<dbReference type="PANTHER" id="PTHR11347">
    <property type="entry name" value="CYCLIC NUCLEOTIDE PHOSPHODIESTERASE"/>
    <property type="match status" value="1"/>
</dbReference>
<dbReference type="GO" id="GO:0046872">
    <property type="term" value="F:metal ion binding"/>
    <property type="evidence" value="ECO:0007669"/>
    <property type="project" value="UniProtKB-KW"/>
</dbReference>
<feature type="binding site" evidence="5">
    <location>
        <position position="182"/>
    </location>
    <ligand>
        <name>Zn(2+)</name>
        <dbReference type="ChEBI" id="CHEBI:29105"/>
        <label>2</label>
    </ligand>
</feature>
<feature type="binding site" evidence="4">
    <location>
        <position position="338"/>
    </location>
    <ligand>
        <name>AMP</name>
        <dbReference type="ChEBI" id="CHEBI:456215"/>
    </ligand>
</feature>
<dbReference type="SMART" id="SM00471">
    <property type="entry name" value="HDc"/>
    <property type="match status" value="1"/>
</dbReference>
<evidence type="ECO:0000256" key="1">
    <source>
        <dbReference type="ARBA" id="ARBA00022723"/>
    </source>
</evidence>
<keyword evidence="2 6" id="KW-0378">Hydrolase</keyword>
<accession>A0A061QRP8</accession>
<dbReference type="PRINTS" id="PR00387">
    <property type="entry name" value="PDIESTERASE1"/>
</dbReference>
<dbReference type="AlphaFoldDB" id="A0A061QRP8"/>
<feature type="binding site" evidence="4">
    <location>
        <position position="285"/>
    </location>
    <ligand>
        <name>AMP</name>
        <dbReference type="ChEBI" id="CHEBI:456215"/>
    </ligand>
</feature>
<evidence type="ECO:0000259" key="7">
    <source>
        <dbReference type="PROSITE" id="PS51845"/>
    </source>
</evidence>
<dbReference type="EMBL" id="GBEZ01023216">
    <property type="protein sequence ID" value="JAC63655.1"/>
    <property type="molecule type" value="Transcribed_RNA"/>
</dbReference>
<comment type="cofactor">
    <cofactor evidence="6">
        <name>a divalent metal cation</name>
        <dbReference type="ChEBI" id="CHEBI:60240"/>
    </cofactor>
    <text evidence="6">Binds 2 divalent metal cations per subunit. Site 1 may preferentially bind zinc ions, while site 2 has a preference for magnesium and/or manganese ions.</text>
</comment>
<feature type="binding site" evidence="5">
    <location>
        <position position="181"/>
    </location>
    <ligand>
        <name>Zn(2+)</name>
        <dbReference type="ChEBI" id="CHEBI:29105"/>
        <label>1</label>
    </ligand>
</feature>
<dbReference type="Gene3D" id="1.10.1300.10">
    <property type="entry name" value="3'5'-cyclic nucleotide phosphodiesterase, catalytic domain"/>
    <property type="match status" value="1"/>
</dbReference>
<dbReference type="PROSITE" id="PS00126">
    <property type="entry name" value="PDEASE_I_1"/>
    <property type="match status" value="1"/>
</dbReference>
<feature type="domain" description="PDEase" evidence="7">
    <location>
        <begin position="62"/>
        <end position="384"/>
    </location>
</feature>
<dbReference type="EMBL" id="GBEZ01026139">
    <property type="protein sequence ID" value="JAC61031.1"/>
    <property type="molecule type" value="Transcribed_RNA"/>
</dbReference>
<feature type="binding site" evidence="4">
    <location>
        <position position="182"/>
    </location>
    <ligand>
        <name>AMP</name>
        <dbReference type="ChEBI" id="CHEBI:456215"/>
    </ligand>
</feature>
<evidence type="ECO:0000256" key="2">
    <source>
        <dbReference type="ARBA" id="ARBA00022801"/>
    </source>
</evidence>
<dbReference type="GO" id="GO:0004114">
    <property type="term" value="F:3',5'-cyclic-nucleotide phosphodiesterase activity"/>
    <property type="evidence" value="ECO:0007669"/>
    <property type="project" value="InterPro"/>
</dbReference>
<dbReference type="GO" id="GO:0007165">
    <property type="term" value="P:signal transduction"/>
    <property type="evidence" value="ECO:0007669"/>
    <property type="project" value="InterPro"/>
</dbReference>
<dbReference type="Pfam" id="PF00233">
    <property type="entry name" value="PDEase_I"/>
    <property type="match status" value="1"/>
</dbReference>
<proteinExistence type="inferred from homology"/>
<feature type="binding site" evidence="4">
    <location>
        <begin position="139"/>
        <end position="143"/>
    </location>
    <ligand>
        <name>AMP</name>
        <dbReference type="ChEBI" id="CHEBI:456215"/>
    </ligand>
</feature>
<dbReference type="PROSITE" id="PS51845">
    <property type="entry name" value="PDEASE_I_2"/>
    <property type="match status" value="1"/>
</dbReference>
<gene>
    <name evidence="9" type="ORF">TSPGSL018_20099</name>
    <name evidence="8" type="ORF">TSPGSL018_27357</name>
</gene>
<keyword evidence="1 5" id="KW-0479">Metal-binding</keyword>
<organism evidence="8">
    <name type="scientific">Tetraselmis sp. GSL018</name>
    <dbReference type="NCBI Taxonomy" id="582737"/>
    <lineage>
        <taxon>Eukaryota</taxon>
        <taxon>Viridiplantae</taxon>
        <taxon>Chlorophyta</taxon>
        <taxon>core chlorophytes</taxon>
        <taxon>Chlorodendrophyceae</taxon>
        <taxon>Chlorodendrales</taxon>
        <taxon>Chlorodendraceae</taxon>
        <taxon>Tetraselmis</taxon>
    </lineage>
</organism>
<evidence type="ECO:0000256" key="3">
    <source>
        <dbReference type="PIRSR" id="PIRSR623088-1"/>
    </source>
</evidence>
<dbReference type="InterPro" id="IPR036971">
    <property type="entry name" value="PDEase_catalytic_dom_sf"/>
</dbReference>
<evidence type="ECO:0000256" key="6">
    <source>
        <dbReference type="RuleBase" id="RU363067"/>
    </source>
</evidence>
<evidence type="ECO:0000256" key="4">
    <source>
        <dbReference type="PIRSR" id="PIRSR623088-2"/>
    </source>
</evidence>
<protein>
    <recommendedName>
        <fullName evidence="6">Phosphodiesterase</fullName>
        <ecNumber evidence="6">3.1.4.-</ecNumber>
    </recommendedName>
</protein>
<sequence>MRWVCFGGSEQVRSPIIVSSSYDSKSNTVETSSKLVNSFSVGLPSYRSDFVPARRDNLHVTPEPTDLFRLQYSLPVNCRLAASINKFDALQLYKATTHPLAATAVAAFRNVGLQLKLDLTKFQNFSLAVEATMKPNSYHNSLHVVDVLHLMYLQTISRGPIEAMCCDPIVKLAVILSALVHDLAHPGYNNAFLIATNHDIVKQYGKVAPAESMHLAEFKRLISEPNNNFVEELSQSDRERLFHYVEQTVLATDMSKHMDYIREPVPLDPEQRLLFTLAFAMKVSDMSHNLRSFPVHNKFVDMLKEEFYQQGDRERQLELQITLGMDRDEAYADIGEFQVRFLSAFISPLLERWYSHSGQSPLVKEMQRCLLENISMWSMLSIREGLSEREDDCAELSTSQRVARKLMRRPTQAFANGYGMHTQRHDISRAIDVFKRSYASHSLRKSIDRSRLTVPHGAV</sequence>
<dbReference type="InterPro" id="IPR002073">
    <property type="entry name" value="PDEase_catalytic_dom"/>
</dbReference>